<protein>
    <recommendedName>
        <fullName evidence="6">SPT2-domain-containing protein</fullName>
    </recommendedName>
</protein>
<accession>A0A9W8I820</accession>
<feature type="compositionally biased region" description="Basic and acidic residues" evidence="3">
    <location>
        <begin position="159"/>
        <end position="169"/>
    </location>
</feature>
<keyword evidence="2" id="KW-0175">Coiled coil</keyword>
<dbReference type="EMBL" id="JANBUW010000169">
    <property type="protein sequence ID" value="KAJ2848440.1"/>
    <property type="molecule type" value="Genomic_DNA"/>
</dbReference>
<dbReference type="PANTHER" id="PTHR22691">
    <property type="entry name" value="YEAST SPT2-RELATED"/>
    <property type="match status" value="1"/>
</dbReference>
<dbReference type="InterPro" id="IPR013256">
    <property type="entry name" value="Chromatin_SPT2"/>
</dbReference>
<evidence type="ECO:0000313" key="5">
    <source>
        <dbReference type="Proteomes" id="UP001139887"/>
    </source>
</evidence>
<evidence type="ECO:0008006" key="6">
    <source>
        <dbReference type="Google" id="ProtNLM"/>
    </source>
</evidence>
<evidence type="ECO:0000313" key="4">
    <source>
        <dbReference type="EMBL" id="KAJ2848440.1"/>
    </source>
</evidence>
<evidence type="ECO:0000256" key="2">
    <source>
        <dbReference type="ARBA" id="ARBA00023054"/>
    </source>
</evidence>
<organism evidence="4 5">
    <name type="scientific">Coemansia brasiliensis</name>
    <dbReference type="NCBI Taxonomy" id="2650707"/>
    <lineage>
        <taxon>Eukaryota</taxon>
        <taxon>Fungi</taxon>
        <taxon>Fungi incertae sedis</taxon>
        <taxon>Zoopagomycota</taxon>
        <taxon>Kickxellomycotina</taxon>
        <taxon>Kickxellomycetes</taxon>
        <taxon>Kickxellales</taxon>
        <taxon>Kickxellaceae</taxon>
        <taxon>Coemansia</taxon>
    </lineage>
</organism>
<sequence length="326" mass="37847">MGTEFEKLMRIAEQNTLDIQRISLEKKRQHANTATQASNRELIEKRRKVELERRIQQRDHEEKQREARMEAARERRRRERLEAEQQAAKAKALAARKRPAASKPERSAASAARAGGQQRVGKQLTPRKDTVRSEMAASRVSKTATCRASAIPQQRARKPSPEREIDRFGVRSSSTLRSRPSSSAAAISRSRAADRPINNSHVRQQQQRQQIVQRTAPASSRPRSSTAKRHYDQKADESEYDSMDDFIVDDEDEGEYRVGSIRKMFGVRYHDVNDEDDDDMEVSATQLMREDLRSARIGRLEDEEEERKLAEEERRRQQRQRMREAR</sequence>
<feature type="region of interest" description="Disordered" evidence="3">
    <location>
        <begin position="294"/>
        <end position="326"/>
    </location>
</feature>
<dbReference type="GO" id="GO:0042393">
    <property type="term" value="F:histone binding"/>
    <property type="evidence" value="ECO:0007669"/>
    <property type="project" value="TreeGrafter"/>
</dbReference>
<comment type="caution">
    <text evidence="4">The sequence shown here is derived from an EMBL/GenBank/DDBJ whole genome shotgun (WGS) entry which is preliminary data.</text>
</comment>
<dbReference type="GO" id="GO:0006360">
    <property type="term" value="P:transcription by RNA polymerase I"/>
    <property type="evidence" value="ECO:0007669"/>
    <property type="project" value="TreeGrafter"/>
</dbReference>
<dbReference type="Proteomes" id="UP001139887">
    <property type="component" value="Unassembled WGS sequence"/>
</dbReference>
<gene>
    <name evidence="4" type="ORF">IWW36_003298</name>
</gene>
<dbReference type="Pfam" id="PF08243">
    <property type="entry name" value="SPT2"/>
    <property type="match status" value="1"/>
</dbReference>
<feature type="compositionally biased region" description="Low complexity" evidence="3">
    <location>
        <begin position="202"/>
        <end position="225"/>
    </location>
</feature>
<reference evidence="4" key="1">
    <citation type="submission" date="2022-07" db="EMBL/GenBank/DDBJ databases">
        <title>Phylogenomic reconstructions and comparative analyses of Kickxellomycotina fungi.</title>
        <authorList>
            <person name="Reynolds N.K."/>
            <person name="Stajich J.E."/>
            <person name="Barry K."/>
            <person name="Grigoriev I.V."/>
            <person name="Crous P."/>
            <person name="Smith M.E."/>
        </authorList>
    </citation>
    <scope>NUCLEOTIDE SEQUENCE</scope>
    <source>
        <strain evidence="4">NRRL 1566</strain>
    </source>
</reference>
<feature type="compositionally biased region" description="Basic and acidic residues" evidence="3">
    <location>
        <begin position="41"/>
        <end position="83"/>
    </location>
</feature>
<dbReference type="GO" id="GO:0006334">
    <property type="term" value="P:nucleosome assembly"/>
    <property type="evidence" value="ECO:0007669"/>
    <property type="project" value="TreeGrafter"/>
</dbReference>
<feature type="compositionally biased region" description="Low complexity" evidence="3">
    <location>
        <begin position="171"/>
        <end position="190"/>
    </location>
</feature>
<comment type="similarity">
    <text evidence="1">Belongs to the SPT2 family.</text>
</comment>
<dbReference type="GO" id="GO:0003677">
    <property type="term" value="F:DNA binding"/>
    <property type="evidence" value="ECO:0007669"/>
    <property type="project" value="TreeGrafter"/>
</dbReference>
<name>A0A9W8I820_9FUNG</name>
<keyword evidence="5" id="KW-1185">Reference proteome</keyword>
<dbReference type="SMART" id="SM00784">
    <property type="entry name" value="SPT2"/>
    <property type="match status" value="1"/>
</dbReference>
<evidence type="ECO:0000256" key="3">
    <source>
        <dbReference type="SAM" id="MobiDB-lite"/>
    </source>
</evidence>
<proteinExistence type="inferred from homology"/>
<feature type="compositionally biased region" description="Low complexity" evidence="3">
    <location>
        <begin position="84"/>
        <end position="93"/>
    </location>
</feature>
<dbReference type="AlphaFoldDB" id="A0A9W8I820"/>
<dbReference type="OrthoDB" id="5588534at2759"/>
<evidence type="ECO:0000256" key="1">
    <source>
        <dbReference type="ARBA" id="ARBA00006461"/>
    </source>
</evidence>
<feature type="region of interest" description="Disordered" evidence="3">
    <location>
        <begin position="26"/>
        <end position="245"/>
    </location>
</feature>
<dbReference type="PANTHER" id="PTHR22691:SF8">
    <property type="entry name" value="PROTEIN SPT2 HOMOLOG"/>
    <property type="match status" value="1"/>
</dbReference>
<dbReference type="GO" id="GO:0005730">
    <property type="term" value="C:nucleolus"/>
    <property type="evidence" value="ECO:0007669"/>
    <property type="project" value="TreeGrafter"/>
</dbReference>